<protein>
    <submittedName>
        <fullName evidence="4">Transposase, Ptta/En/Spm, plant</fullName>
    </submittedName>
</protein>
<proteinExistence type="predicted"/>
<dbReference type="Gramene" id="mRNA:HanXRQr2_Chr11g0473621">
    <property type="protein sequence ID" value="mRNA:HanXRQr2_Chr11g0473621"/>
    <property type="gene ID" value="HanXRQr2_Chr11g0473621"/>
</dbReference>
<evidence type="ECO:0000313" key="5">
    <source>
        <dbReference type="Proteomes" id="UP000215914"/>
    </source>
</evidence>
<reference evidence="4" key="1">
    <citation type="journal article" date="2017" name="Nature">
        <title>The sunflower genome provides insights into oil metabolism, flowering and Asterid evolution.</title>
        <authorList>
            <person name="Badouin H."/>
            <person name="Gouzy J."/>
            <person name="Grassa C.J."/>
            <person name="Murat F."/>
            <person name="Staton S.E."/>
            <person name="Cottret L."/>
            <person name="Lelandais-Briere C."/>
            <person name="Owens G.L."/>
            <person name="Carrere S."/>
            <person name="Mayjonade B."/>
            <person name="Legrand L."/>
            <person name="Gill N."/>
            <person name="Kane N.C."/>
            <person name="Bowers J.E."/>
            <person name="Hubner S."/>
            <person name="Bellec A."/>
            <person name="Berard A."/>
            <person name="Berges H."/>
            <person name="Blanchet N."/>
            <person name="Boniface M.C."/>
            <person name="Brunel D."/>
            <person name="Catrice O."/>
            <person name="Chaidir N."/>
            <person name="Claudel C."/>
            <person name="Donnadieu C."/>
            <person name="Faraut T."/>
            <person name="Fievet G."/>
            <person name="Helmstetter N."/>
            <person name="King M."/>
            <person name="Knapp S.J."/>
            <person name="Lai Z."/>
            <person name="Le Paslier M.C."/>
            <person name="Lippi Y."/>
            <person name="Lorenzon L."/>
            <person name="Mandel J.R."/>
            <person name="Marage G."/>
            <person name="Marchand G."/>
            <person name="Marquand E."/>
            <person name="Bret-Mestries E."/>
            <person name="Morien E."/>
            <person name="Nambeesan S."/>
            <person name="Nguyen T."/>
            <person name="Pegot-Espagnet P."/>
            <person name="Pouilly N."/>
            <person name="Raftis F."/>
            <person name="Sallet E."/>
            <person name="Schiex T."/>
            <person name="Thomas J."/>
            <person name="Vandecasteele C."/>
            <person name="Vares D."/>
            <person name="Vear F."/>
            <person name="Vautrin S."/>
            <person name="Crespi M."/>
            <person name="Mangin B."/>
            <person name="Burke J.M."/>
            <person name="Salse J."/>
            <person name="Munos S."/>
            <person name="Vincourt P."/>
            <person name="Rieseberg L.H."/>
            <person name="Langlade N.B."/>
        </authorList>
    </citation>
    <scope>NUCLEOTIDE SEQUENCE</scope>
    <source>
        <tissue evidence="4">Leaves</tissue>
    </source>
</reference>
<dbReference type="CDD" id="cd22249">
    <property type="entry name" value="UDM1_RNF168_RNF169-like"/>
    <property type="match status" value="1"/>
</dbReference>
<evidence type="ECO:0000256" key="3">
    <source>
        <dbReference type="SAM" id="Phobius"/>
    </source>
</evidence>
<evidence type="ECO:0000313" key="4">
    <source>
        <dbReference type="EMBL" id="KAF5780589.1"/>
    </source>
</evidence>
<keyword evidence="1" id="KW-0175">Coiled coil</keyword>
<keyword evidence="3" id="KW-0472">Membrane</keyword>
<reference evidence="4" key="2">
    <citation type="submission" date="2020-06" db="EMBL/GenBank/DDBJ databases">
        <title>Helianthus annuus Genome sequencing and assembly Release 2.</title>
        <authorList>
            <person name="Gouzy J."/>
            <person name="Langlade N."/>
            <person name="Munos S."/>
        </authorList>
    </citation>
    <scope>NUCLEOTIDE SEQUENCE</scope>
    <source>
        <tissue evidence="4">Leaves</tissue>
    </source>
</reference>
<evidence type="ECO:0000256" key="1">
    <source>
        <dbReference type="SAM" id="Coils"/>
    </source>
</evidence>
<keyword evidence="5" id="KW-1185">Reference proteome</keyword>
<evidence type="ECO:0000256" key="2">
    <source>
        <dbReference type="SAM" id="MobiDB-lite"/>
    </source>
</evidence>
<feature type="transmembrane region" description="Helical" evidence="3">
    <location>
        <begin position="76"/>
        <end position="95"/>
    </location>
</feature>
<sequence>MRKPLHSVVVVMGHLVVVVVVGIRGIPWLICTGHCVSSGHVPIVGHLVVVVVVVGVRGIPWLICTGHCVSSCHVPIVGHLVVVVVMGVRGIPWLICTGHCVSSGHIPIVGRLVHGSSSRGGSGDPMADMHGALREQRSRMISSYASDHYSGDANSVDGDHEDDVNHPSQHNSYVRDAPRNTSRGRLIERRPSGEGFVNVHGDIHKSISRILREHRDGAWLTFKQVPREEVARMYDRFRTRWTWDPTNEEALYEGFLNVLKRLFKDITMQLRIKATKLAYEAGEKINPSVPNQFRIICKYPPESIPINIWRDMCSSWNTKEWLDKSKTESSNRKSGDINCGRASSRHTGGSMGFDERRDNWKRTYDREPSWKEIFLQTHLTKKCKEVLRKRDISIYDMKNLEFCTDESREAYGGYLEAMHDLHGSDFTEVPDDPGVWARVQAGGRRIRVYGVGSLDLHYMVTGTSSSSSGCASSSIDYQRSQEEAQAMRTELEDIQARLENETKAREDLMARFEIERKAREDLQQHINEAVKRELQDFMKNWRSSN</sequence>
<keyword evidence="3" id="KW-0812">Transmembrane</keyword>
<keyword evidence="3" id="KW-1133">Transmembrane helix</keyword>
<dbReference type="Pfam" id="PF03004">
    <property type="entry name" value="Transposase_24"/>
    <property type="match status" value="1"/>
</dbReference>
<feature type="transmembrane region" description="Helical" evidence="3">
    <location>
        <begin position="7"/>
        <end position="30"/>
    </location>
</feature>
<dbReference type="EMBL" id="MNCJ02000326">
    <property type="protein sequence ID" value="KAF5780589.1"/>
    <property type="molecule type" value="Genomic_DNA"/>
</dbReference>
<feature type="region of interest" description="Disordered" evidence="2">
    <location>
        <begin position="325"/>
        <end position="354"/>
    </location>
</feature>
<feature type="coiled-coil region" evidence="1">
    <location>
        <begin position="477"/>
        <end position="511"/>
    </location>
</feature>
<dbReference type="AlphaFoldDB" id="A0A9K3MYK5"/>
<dbReference type="OrthoDB" id="1705129at2759"/>
<comment type="caution">
    <text evidence="4">The sequence shown here is derived from an EMBL/GenBank/DDBJ whole genome shotgun (WGS) entry which is preliminary data.</text>
</comment>
<feature type="transmembrane region" description="Helical" evidence="3">
    <location>
        <begin position="42"/>
        <end position="64"/>
    </location>
</feature>
<name>A0A9K3MYK5_HELAN</name>
<dbReference type="PANTHER" id="PTHR33411:SF33">
    <property type="entry name" value="TRANSPOSASE, PTTA_EN_SPM, PLANT-RELATED"/>
    <property type="match status" value="1"/>
</dbReference>
<dbReference type="PANTHER" id="PTHR33411">
    <property type="entry name" value="OS08G0392500 PROTEIN"/>
    <property type="match status" value="1"/>
</dbReference>
<feature type="region of interest" description="Disordered" evidence="2">
    <location>
        <begin position="152"/>
        <end position="183"/>
    </location>
</feature>
<dbReference type="Proteomes" id="UP000215914">
    <property type="component" value="Unassembled WGS sequence"/>
</dbReference>
<organism evidence="4 5">
    <name type="scientific">Helianthus annuus</name>
    <name type="common">Common sunflower</name>
    <dbReference type="NCBI Taxonomy" id="4232"/>
    <lineage>
        <taxon>Eukaryota</taxon>
        <taxon>Viridiplantae</taxon>
        <taxon>Streptophyta</taxon>
        <taxon>Embryophyta</taxon>
        <taxon>Tracheophyta</taxon>
        <taxon>Spermatophyta</taxon>
        <taxon>Magnoliopsida</taxon>
        <taxon>eudicotyledons</taxon>
        <taxon>Gunneridae</taxon>
        <taxon>Pentapetalae</taxon>
        <taxon>asterids</taxon>
        <taxon>campanulids</taxon>
        <taxon>Asterales</taxon>
        <taxon>Asteraceae</taxon>
        <taxon>Asteroideae</taxon>
        <taxon>Heliantheae alliance</taxon>
        <taxon>Heliantheae</taxon>
        <taxon>Helianthus</taxon>
    </lineage>
</organism>
<accession>A0A9K3MYK5</accession>
<dbReference type="InterPro" id="IPR004252">
    <property type="entry name" value="Probable_transposase_24"/>
</dbReference>
<feature type="compositionally biased region" description="Basic and acidic residues" evidence="2">
    <location>
        <begin position="325"/>
        <end position="335"/>
    </location>
</feature>
<gene>
    <name evidence="4" type="ORF">HanXRQr2_Chr11g0473621</name>
</gene>